<sequence length="296" mass="32932">MDTTTSSDFTEELFSVLLESCTPSRSRVETLTQIALRNLPCATATWSALRRAFVRQQELESDENKALWYVLDSLMKHAPHVFIPLVAPRLFDFVVQQLPWHLAGVVSTYGSGALWCDSMIRTWEGLLPPLLFRTVNSFVVQLRGGKELSQAMNPNDADEEIQTIDFPATREEMQQLQEAWDVFRTFAAEGAVNRAGATPTTPGDVVKTEQTTTAVVATAELRVKQEPGLTTAGVVKSEYGAHAGVNTDDEDDSDVEYIPVFVRGAQRRELPPLTNENGTAPRPRRAARRRPRDDGE</sequence>
<dbReference type="EMBL" id="CZPT02000869">
    <property type="protein sequence ID" value="SCU68042.1"/>
    <property type="molecule type" value="Genomic_DNA"/>
</dbReference>
<protein>
    <submittedName>
        <fullName evidence="2">Uncharacterized protein</fullName>
    </submittedName>
</protein>
<dbReference type="RefSeq" id="XP_067079280.1">
    <property type="nucleotide sequence ID" value="XM_067223179.1"/>
</dbReference>
<dbReference type="GeneID" id="92379629"/>
<dbReference type="VEuPathDB" id="TriTrypDB:TEOVI_000568900"/>
<evidence type="ECO:0000313" key="3">
    <source>
        <dbReference type="Proteomes" id="UP000195570"/>
    </source>
</evidence>
<gene>
    <name evidence="2" type="ORF">TEOVI_000568900</name>
</gene>
<feature type="region of interest" description="Disordered" evidence="1">
    <location>
        <begin position="262"/>
        <end position="296"/>
    </location>
</feature>
<evidence type="ECO:0000313" key="2">
    <source>
        <dbReference type="EMBL" id="SCU68042.1"/>
    </source>
</evidence>
<name>A0A1G4I7Y3_TRYEQ</name>
<keyword evidence="3" id="KW-1185">Reference proteome</keyword>
<proteinExistence type="predicted"/>
<dbReference type="Proteomes" id="UP000195570">
    <property type="component" value="Unassembled WGS sequence"/>
</dbReference>
<comment type="caution">
    <text evidence="2">The sequence shown here is derived from an EMBL/GenBank/DDBJ whole genome shotgun (WGS) entry which is preliminary data.</text>
</comment>
<dbReference type="Gene3D" id="1.25.40.90">
    <property type="match status" value="1"/>
</dbReference>
<reference evidence="2" key="1">
    <citation type="submission" date="2016-09" db="EMBL/GenBank/DDBJ databases">
        <authorList>
            <person name="Hebert L."/>
            <person name="Moumen B."/>
        </authorList>
    </citation>
    <scope>NUCLEOTIDE SEQUENCE [LARGE SCALE GENOMIC DNA]</scope>
    <source>
        <strain evidence="2">OVI</strain>
    </source>
</reference>
<dbReference type="AlphaFoldDB" id="A0A1G4I7Y3"/>
<accession>A0A1G4I7Y3</accession>
<evidence type="ECO:0000256" key="1">
    <source>
        <dbReference type="SAM" id="MobiDB-lite"/>
    </source>
</evidence>
<organism evidence="2 3">
    <name type="scientific">Trypanosoma equiperdum</name>
    <dbReference type="NCBI Taxonomy" id="5694"/>
    <lineage>
        <taxon>Eukaryota</taxon>
        <taxon>Discoba</taxon>
        <taxon>Euglenozoa</taxon>
        <taxon>Kinetoplastea</taxon>
        <taxon>Metakinetoplastina</taxon>
        <taxon>Trypanosomatida</taxon>
        <taxon>Trypanosomatidae</taxon>
        <taxon>Trypanosoma</taxon>
    </lineage>
</organism>
<dbReference type="InterPro" id="IPR008942">
    <property type="entry name" value="ENTH_VHS"/>
</dbReference>